<keyword evidence="2" id="KW-0648">Protein biosynthesis</keyword>
<dbReference type="Proteomes" id="UP000728032">
    <property type="component" value="Unassembled WGS sequence"/>
</dbReference>
<dbReference type="GO" id="GO:0004672">
    <property type="term" value="F:protein kinase activity"/>
    <property type="evidence" value="ECO:0007669"/>
    <property type="project" value="InterPro"/>
</dbReference>
<dbReference type="InterPro" id="IPR000719">
    <property type="entry name" value="Prot_kinase_dom"/>
</dbReference>
<gene>
    <name evidence="5" type="ORF">ONB1V03_LOCUS11920</name>
</gene>
<dbReference type="OrthoDB" id="590761at2759"/>
<dbReference type="EMBL" id="CAJPVJ010009248">
    <property type="protein sequence ID" value="CAG2172464.1"/>
    <property type="molecule type" value="Genomic_DNA"/>
</dbReference>
<keyword evidence="2" id="KW-0396">Initiation factor</keyword>
<organism evidence="5">
    <name type="scientific">Oppiella nova</name>
    <dbReference type="NCBI Taxonomy" id="334625"/>
    <lineage>
        <taxon>Eukaryota</taxon>
        <taxon>Metazoa</taxon>
        <taxon>Ecdysozoa</taxon>
        <taxon>Arthropoda</taxon>
        <taxon>Chelicerata</taxon>
        <taxon>Arachnida</taxon>
        <taxon>Acari</taxon>
        <taxon>Acariformes</taxon>
        <taxon>Sarcoptiformes</taxon>
        <taxon>Oribatida</taxon>
        <taxon>Brachypylina</taxon>
        <taxon>Oppioidea</taxon>
        <taxon>Oppiidae</taxon>
        <taxon>Oppiella</taxon>
    </lineage>
</organism>
<dbReference type="GO" id="GO:0003743">
    <property type="term" value="F:translation initiation factor activity"/>
    <property type="evidence" value="ECO:0007669"/>
    <property type="project" value="UniProtKB-KW"/>
</dbReference>
<dbReference type="Pfam" id="PF01652">
    <property type="entry name" value="IF4E"/>
    <property type="match status" value="1"/>
</dbReference>
<feature type="region of interest" description="Disordered" evidence="3">
    <location>
        <begin position="322"/>
        <end position="391"/>
    </location>
</feature>
<feature type="domain" description="Protein kinase" evidence="4">
    <location>
        <begin position="1"/>
        <end position="107"/>
    </location>
</feature>
<proteinExistence type="inferred from homology"/>
<dbReference type="PROSITE" id="PS50011">
    <property type="entry name" value="PROTEIN_KINASE_DOM"/>
    <property type="match status" value="1"/>
</dbReference>
<dbReference type="InterPro" id="IPR001040">
    <property type="entry name" value="TIF_eIF_4E"/>
</dbReference>
<evidence type="ECO:0000259" key="4">
    <source>
        <dbReference type="PROSITE" id="PS50011"/>
    </source>
</evidence>
<dbReference type="InterPro" id="IPR011009">
    <property type="entry name" value="Kinase-like_dom_sf"/>
</dbReference>
<dbReference type="PANTHER" id="PTHR11960">
    <property type="entry name" value="EUKARYOTIC TRANSLATION INITIATION FACTOR 4E RELATED"/>
    <property type="match status" value="1"/>
</dbReference>
<dbReference type="AlphaFoldDB" id="A0A7R9MAE3"/>
<accession>A0A7R9MAE3</accession>
<sequence length="879" mass="96840">NYFSRDALLSTWCGSPPYAAPELFEGRHYSGPKADIWSLGVVLYVLVCGALPFDGHTLQSLKTRVLSGKFRIPYFMSTDCEHLIRHMLITEPEKRLSLQQIKVHKWLRATPSDAATLTATATETTPPPDADTIDMSVVEWVSRELSVDSLTVLESVRTRAYDHNYALYHLVNESSHVTPSSAPPSPPLLPLVPSSNQRKSSITTGVVERETPSAPLLSAGVSPLRRHTFGPMETNANSSTNQLVTPPLLFLTPPTQPPPMANLPLAPPNYPLTNMDLLRPPNVLLMVNNNMGRRASDGQANYARAQPLDSPQSVTASASAFAFPSQTPQTSPPPVSYQRRKRHSLTDTQDLVTRQRRSGVTTMTSPNAALADRNRRRASDGSSVTTTPHQISISSLQTELRALCVSSPPSLQTSPIHCASPTSAASASLPSSPPPTLPLISEELLATGAPSACSPAPLLTPPQSFRSSPVTSPSMAPSIAITDELGTLQFPILPPPVDFQHVTSQPNLEPATDDSAECRLHRWPNDEKCIPSLTTRRSSPPLSPAGRRVQFAANRRLRQTYPTTSAPNTASQQHYTSLQSVAREAHPSALTTTGSGSICIEDLGAATKLLHRLAQTSGLSDVIAFHDNDIQISLEWNANRLVLRRVSGDQTQYKDCHVTIASLVVNKFIFCYHFECFALRPTDGATDDTTLMATTDNDAKRLQYKYQIWFSRRAPGKVTANQSYDQNLKPIAAFATVDQFWAIYSHLIRPNELSGHCDLHVFKHGVRPLWEDETNKDGGKWIVRLRKGLASRCWENLLLALLGEQFMVGHEICGIVVSCRFQEDIISVWNRTASDSQTTVRIRDTLKRVLNLPANTLMEYKPHCDSLRDNTSFRNTFVR</sequence>
<evidence type="ECO:0000313" key="6">
    <source>
        <dbReference type="Proteomes" id="UP000728032"/>
    </source>
</evidence>
<dbReference type="GO" id="GO:0000340">
    <property type="term" value="F:RNA 7-methylguanosine cap binding"/>
    <property type="evidence" value="ECO:0007669"/>
    <property type="project" value="TreeGrafter"/>
</dbReference>
<dbReference type="InterPro" id="IPR019770">
    <property type="entry name" value="TIF_eIF_4E_CS"/>
</dbReference>
<dbReference type="Pfam" id="PF00069">
    <property type="entry name" value="Pkinase"/>
    <property type="match status" value="1"/>
</dbReference>
<evidence type="ECO:0000313" key="5">
    <source>
        <dbReference type="EMBL" id="CAD7655277.1"/>
    </source>
</evidence>
<dbReference type="PANTHER" id="PTHR11960:SF18">
    <property type="entry name" value="EUKARYOTIC TRANSLATION INITIATION FACTOR 4E HOMOLOGOUS PROTEIN, ISOFORM B"/>
    <property type="match status" value="1"/>
</dbReference>
<name>A0A7R9MAE3_9ACAR</name>
<feature type="compositionally biased region" description="Low complexity" evidence="3">
    <location>
        <begin position="419"/>
        <end position="430"/>
    </location>
</feature>
<feature type="non-terminal residue" evidence="5">
    <location>
        <position position="1"/>
    </location>
</feature>
<feature type="compositionally biased region" description="Polar residues" evidence="3">
    <location>
        <begin position="380"/>
        <end position="391"/>
    </location>
</feature>
<reference evidence="5" key="1">
    <citation type="submission" date="2020-11" db="EMBL/GenBank/DDBJ databases">
        <authorList>
            <person name="Tran Van P."/>
        </authorList>
    </citation>
    <scope>NUCLEOTIDE SEQUENCE</scope>
</reference>
<feature type="region of interest" description="Disordered" evidence="3">
    <location>
        <begin position="415"/>
        <end position="434"/>
    </location>
</feature>
<evidence type="ECO:0000256" key="2">
    <source>
        <dbReference type="RuleBase" id="RU004374"/>
    </source>
</evidence>
<dbReference type="SUPFAM" id="SSF55418">
    <property type="entry name" value="eIF4e-like"/>
    <property type="match status" value="1"/>
</dbReference>
<dbReference type="InterPro" id="IPR023398">
    <property type="entry name" value="TIF_eIF4e-like"/>
</dbReference>
<dbReference type="Gene3D" id="1.10.510.10">
    <property type="entry name" value="Transferase(Phosphotransferase) domain 1"/>
    <property type="match status" value="1"/>
</dbReference>
<keyword evidence="2" id="KW-0694">RNA-binding</keyword>
<keyword evidence="6" id="KW-1185">Reference proteome</keyword>
<dbReference type="Gene3D" id="3.30.760.10">
    <property type="entry name" value="RNA Cap, Translation Initiation Factor Eif4e"/>
    <property type="match status" value="1"/>
</dbReference>
<comment type="similarity">
    <text evidence="2">Belongs to the eukaryotic initiation factor 4E family.</text>
</comment>
<dbReference type="GO" id="GO:0005524">
    <property type="term" value="F:ATP binding"/>
    <property type="evidence" value="ECO:0007669"/>
    <property type="project" value="InterPro"/>
</dbReference>
<dbReference type="SUPFAM" id="SSF56112">
    <property type="entry name" value="Protein kinase-like (PK-like)"/>
    <property type="match status" value="1"/>
</dbReference>
<dbReference type="SMART" id="SM00220">
    <property type="entry name" value="S_TKc"/>
    <property type="match status" value="1"/>
</dbReference>
<feature type="compositionally biased region" description="Polar residues" evidence="3">
    <location>
        <begin position="346"/>
        <end position="366"/>
    </location>
</feature>
<dbReference type="FunFam" id="3.30.760.10:FF:000043">
    <property type="entry name" value="Predicted protein"/>
    <property type="match status" value="1"/>
</dbReference>
<evidence type="ECO:0000256" key="3">
    <source>
        <dbReference type="SAM" id="MobiDB-lite"/>
    </source>
</evidence>
<protein>
    <recommendedName>
        <fullName evidence="1">eIF-4F 25 kDa subunit</fullName>
    </recommendedName>
</protein>
<dbReference type="PROSITE" id="PS00813">
    <property type="entry name" value="IF4E"/>
    <property type="match status" value="1"/>
</dbReference>
<dbReference type="GO" id="GO:0016281">
    <property type="term" value="C:eukaryotic translation initiation factor 4F complex"/>
    <property type="evidence" value="ECO:0007669"/>
    <property type="project" value="TreeGrafter"/>
</dbReference>
<evidence type="ECO:0000256" key="1">
    <source>
        <dbReference type="ARBA" id="ARBA00032656"/>
    </source>
</evidence>
<dbReference type="EMBL" id="OC924073">
    <property type="protein sequence ID" value="CAD7655277.1"/>
    <property type="molecule type" value="Genomic_DNA"/>
</dbReference>